<keyword evidence="3" id="KW-1185">Reference proteome</keyword>
<protein>
    <submittedName>
        <fullName evidence="2">Uncharacterized protein</fullName>
    </submittedName>
</protein>
<name>A0ABU2FWS4_9EURY</name>
<dbReference type="EMBL" id="JAMQOS010000010">
    <property type="protein sequence ID" value="MDS0284696.1"/>
    <property type="molecule type" value="Genomic_DNA"/>
</dbReference>
<evidence type="ECO:0000256" key="1">
    <source>
        <dbReference type="SAM" id="MobiDB-lite"/>
    </source>
</evidence>
<evidence type="ECO:0000313" key="3">
    <source>
        <dbReference type="Proteomes" id="UP001268864"/>
    </source>
</evidence>
<proteinExistence type="predicted"/>
<evidence type="ECO:0000313" key="2">
    <source>
        <dbReference type="EMBL" id="MDS0284696.1"/>
    </source>
</evidence>
<feature type="region of interest" description="Disordered" evidence="1">
    <location>
        <begin position="70"/>
        <end position="89"/>
    </location>
</feature>
<organism evidence="2 3">
    <name type="scientific">Haloarcula onubensis</name>
    <dbReference type="NCBI Taxonomy" id="2950539"/>
    <lineage>
        <taxon>Archaea</taxon>
        <taxon>Methanobacteriati</taxon>
        <taxon>Methanobacteriota</taxon>
        <taxon>Stenosarchaea group</taxon>
        <taxon>Halobacteria</taxon>
        <taxon>Halobacteriales</taxon>
        <taxon>Haloarculaceae</taxon>
        <taxon>Haloarcula</taxon>
    </lineage>
</organism>
<dbReference type="RefSeq" id="WP_310902362.1">
    <property type="nucleotide sequence ID" value="NZ_JAMQOS010000010.1"/>
</dbReference>
<comment type="caution">
    <text evidence="2">The sequence shown here is derived from an EMBL/GenBank/DDBJ whole genome shotgun (WGS) entry which is preliminary data.</text>
</comment>
<sequence>MSAIEQYDRPLDALAHRLWTHWSQHIAEEEDISEERLQRWQDLWIPYGELSEDAKETDRRLVERFCEEEPDYNRSVDTATGQQEADDGN</sequence>
<dbReference type="Proteomes" id="UP001268864">
    <property type="component" value="Unassembled WGS sequence"/>
</dbReference>
<accession>A0ABU2FWS4</accession>
<gene>
    <name evidence="2" type="ORF">NDI86_21580</name>
</gene>
<reference evidence="2 3" key="1">
    <citation type="submission" date="2022-06" db="EMBL/GenBank/DDBJ databases">
        <title>Halomicroarcula sp. a new haloarchaeum isolate from saline soil.</title>
        <authorList>
            <person name="Strakova D."/>
            <person name="Galisteo C."/>
            <person name="Sanchez-Porro C."/>
            <person name="Ventosa A."/>
        </authorList>
    </citation>
    <scope>NUCLEOTIDE SEQUENCE [LARGE SCALE GENOMIC DNA]</scope>
    <source>
        <strain evidence="2 3">S3CR25-11</strain>
    </source>
</reference>